<evidence type="ECO:0000256" key="3">
    <source>
        <dbReference type="ARBA" id="ARBA00005447"/>
    </source>
</evidence>
<protein>
    <submittedName>
        <fullName evidence="8">Uncharacterized protein</fullName>
    </submittedName>
</protein>
<dbReference type="PROSITE" id="PS01250">
    <property type="entry name" value="CHH_MIH_GIH"/>
    <property type="match status" value="1"/>
</dbReference>
<keyword evidence="9" id="KW-1185">Reference proteome</keyword>
<gene>
    <name evidence="8" type="ORF">GZH46_01636</name>
</gene>
<reference evidence="8 9" key="1">
    <citation type="submission" date="2020-10" db="EMBL/GenBank/DDBJ databases">
        <authorList>
            <person name="Klimov P.B."/>
            <person name="Dyachkov S.M."/>
            <person name="Chetverikov P.E."/>
        </authorList>
    </citation>
    <scope>NUCLEOTIDE SEQUENCE [LARGE SCALE GENOMIC DNA]</scope>
    <source>
        <strain evidence="8">BMOC 18-1129-001#AD2665</strain>
        <tissue evidence="8">Entire mites</tissue>
    </source>
</reference>
<dbReference type="InterPro" id="IPR035957">
    <property type="entry name" value="Crust_neurohorm_sf"/>
</dbReference>
<dbReference type="PANTHER" id="PTHR35981">
    <property type="entry name" value="ION TRANSPORT PEPTIDE, ISOFORM C"/>
    <property type="match status" value="1"/>
</dbReference>
<evidence type="ECO:0000256" key="4">
    <source>
        <dbReference type="ARBA" id="ARBA00022525"/>
    </source>
</evidence>
<comment type="caution">
    <text evidence="8">The sequence shown here is derived from an EMBL/GenBank/DDBJ whole genome shotgun (WGS) entry which is preliminary data.</text>
</comment>
<sequence>MSSSTTTTINFCKVSFAVLLASLLLIMLPGNSEQNQSEARDLFKRSFSGLGCLGNFDKAKFARLERVCEECYQLYREPDLHSMCRQDCFRNSVFTRCVDALLLTHEQKKLEDMVDELYGR</sequence>
<dbReference type="EMBL" id="JAIFTH010000317">
    <property type="protein sequence ID" value="KAG9509834.1"/>
    <property type="molecule type" value="Genomic_DNA"/>
</dbReference>
<dbReference type="Pfam" id="PF01147">
    <property type="entry name" value="Crust_neurohorm"/>
    <property type="match status" value="1"/>
</dbReference>
<evidence type="ECO:0000256" key="2">
    <source>
        <dbReference type="ARBA" id="ARBA00004613"/>
    </source>
</evidence>
<organism evidence="8 9">
    <name type="scientific">Fragariocoptes setiger</name>
    <dbReference type="NCBI Taxonomy" id="1670756"/>
    <lineage>
        <taxon>Eukaryota</taxon>
        <taxon>Metazoa</taxon>
        <taxon>Ecdysozoa</taxon>
        <taxon>Arthropoda</taxon>
        <taxon>Chelicerata</taxon>
        <taxon>Arachnida</taxon>
        <taxon>Acari</taxon>
        <taxon>Acariformes</taxon>
        <taxon>Trombidiformes</taxon>
        <taxon>Prostigmata</taxon>
        <taxon>Eupodina</taxon>
        <taxon>Eriophyoidea</taxon>
        <taxon>Phytoptidae</taxon>
        <taxon>Fragariocoptes</taxon>
    </lineage>
</organism>
<dbReference type="Proteomes" id="UP000825002">
    <property type="component" value="Unassembled WGS sequence"/>
</dbReference>
<evidence type="ECO:0000256" key="5">
    <source>
        <dbReference type="ARBA" id="ARBA00022702"/>
    </source>
</evidence>
<dbReference type="InterPro" id="IPR018251">
    <property type="entry name" value="Crust_neurhormone_CS"/>
</dbReference>
<keyword evidence="4" id="KW-0964">Secreted</keyword>
<dbReference type="InterPro" id="IPR001166">
    <property type="entry name" value="Hyperglycemic"/>
</dbReference>
<evidence type="ECO:0000313" key="9">
    <source>
        <dbReference type="Proteomes" id="UP000825002"/>
    </source>
</evidence>
<feature type="signal peptide" evidence="7">
    <location>
        <begin position="1"/>
        <end position="32"/>
    </location>
</feature>
<evidence type="ECO:0000256" key="7">
    <source>
        <dbReference type="SAM" id="SignalP"/>
    </source>
</evidence>
<dbReference type="InterPro" id="IPR031098">
    <property type="entry name" value="Crust_neurohorm"/>
</dbReference>
<name>A0ABQ7S8S7_9ACAR</name>
<evidence type="ECO:0000256" key="1">
    <source>
        <dbReference type="ARBA" id="ARBA00003845"/>
    </source>
</evidence>
<accession>A0ABQ7S8S7</accession>
<comment type="similarity">
    <text evidence="3">Belongs to the arthropod CHH/MIH/GIH/VIH hormone family.</text>
</comment>
<keyword evidence="7" id="KW-0732">Signal</keyword>
<keyword evidence="6" id="KW-1015">Disulfide bond</keyword>
<dbReference type="PRINTS" id="PR00550">
    <property type="entry name" value="HYPRGLYCEMIC"/>
</dbReference>
<feature type="chain" id="PRO_5045123194" evidence="7">
    <location>
        <begin position="33"/>
        <end position="120"/>
    </location>
</feature>
<keyword evidence="5" id="KW-0372">Hormone</keyword>
<comment type="function">
    <text evidence="1">May increase the toxicity of alpha-latrotoxin and/or other venom components. Is non-toxic to mice and to the cockroach Periplaneta americana.</text>
</comment>
<evidence type="ECO:0000313" key="8">
    <source>
        <dbReference type="EMBL" id="KAG9509834.1"/>
    </source>
</evidence>
<dbReference type="Gene3D" id="1.10.2010.10">
    <property type="entry name" value="Crustacean CHH/MIH/GIH neurohormone"/>
    <property type="match status" value="1"/>
</dbReference>
<evidence type="ECO:0000256" key="6">
    <source>
        <dbReference type="ARBA" id="ARBA00023157"/>
    </source>
</evidence>
<comment type="subcellular location">
    <subcellularLocation>
        <location evidence="2">Secreted</location>
    </subcellularLocation>
</comment>
<proteinExistence type="inferred from homology"/>
<dbReference type="SUPFAM" id="SSF81778">
    <property type="entry name" value="Crustacean CHH/MIH/GIH neurohormone"/>
    <property type="match status" value="1"/>
</dbReference>
<dbReference type="PANTHER" id="PTHR35981:SF2">
    <property type="entry name" value="ION TRANSPORT PEPTIDE, ISOFORM C"/>
    <property type="match status" value="1"/>
</dbReference>